<dbReference type="AlphaFoldDB" id="A0A6J4L7N3"/>
<gene>
    <name evidence="2" type="ORF">AVDCRST_MAG89-1861</name>
</gene>
<name>A0A6J4L7N3_9BACT</name>
<feature type="region of interest" description="Disordered" evidence="1">
    <location>
        <begin position="345"/>
        <end position="472"/>
    </location>
</feature>
<feature type="compositionally biased region" description="Basic and acidic residues" evidence="1">
    <location>
        <begin position="51"/>
        <end position="62"/>
    </location>
</feature>
<keyword evidence="2" id="KW-0378">Hydrolase</keyword>
<feature type="region of interest" description="Disordered" evidence="1">
    <location>
        <begin position="282"/>
        <end position="304"/>
    </location>
</feature>
<feature type="compositionally biased region" description="Basic and acidic residues" evidence="1">
    <location>
        <begin position="22"/>
        <end position="32"/>
    </location>
</feature>
<feature type="compositionally biased region" description="Basic and acidic residues" evidence="1">
    <location>
        <begin position="432"/>
        <end position="442"/>
    </location>
</feature>
<feature type="non-terminal residue" evidence="2">
    <location>
        <position position="1"/>
    </location>
</feature>
<feature type="region of interest" description="Disordered" evidence="1">
    <location>
        <begin position="1"/>
        <end position="246"/>
    </location>
</feature>
<feature type="compositionally biased region" description="Basic and acidic residues" evidence="1">
    <location>
        <begin position="189"/>
        <end position="204"/>
    </location>
</feature>
<feature type="compositionally biased region" description="Basic and acidic residues" evidence="1">
    <location>
        <begin position="160"/>
        <end position="173"/>
    </location>
</feature>
<evidence type="ECO:0000313" key="2">
    <source>
        <dbReference type="EMBL" id="CAA9325289.1"/>
    </source>
</evidence>
<feature type="compositionally biased region" description="Low complexity" evidence="1">
    <location>
        <begin position="63"/>
        <end position="86"/>
    </location>
</feature>
<dbReference type="EMBL" id="CADCTV010000395">
    <property type="protein sequence ID" value="CAA9325289.1"/>
    <property type="molecule type" value="Genomic_DNA"/>
</dbReference>
<proteinExistence type="predicted"/>
<evidence type="ECO:0000256" key="1">
    <source>
        <dbReference type="SAM" id="MobiDB-lite"/>
    </source>
</evidence>
<feature type="non-terminal residue" evidence="2">
    <location>
        <position position="472"/>
    </location>
</feature>
<protein>
    <submittedName>
        <fullName evidence="2">Xaa-Pro aminopeptidase</fullName>
        <ecNumber evidence="2">3.4.11.9</ecNumber>
    </submittedName>
</protein>
<accession>A0A6J4L7N3</accession>
<feature type="compositionally biased region" description="Low complexity" evidence="1">
    <location>
        <begin position="125"/>
        <end position="142"/>
    </location>
</feature>
<dbReference type="EC" id="3.4.11.9" evidence="2"/>
<feature type="compositionally biased region" description="Basic residues" evidence="1">
    <location>
        <begin position="408"/>
        <end position="424"/>
    </location>
</feature>
<reference evidence="2" key="1">
    <citation type="submission" date="2020-02" db="EMBL/GenBank/DDBJ databases">
        <authorList>
            <person name="Meier V. D."/>
        </authorList>
    </citation>
    <scope>NUCLEOTIDE SEQUENCE</scope>
    <source>
        <strain evidence="2">AVDCRST_MAG89</strain>
    </source>
</reference>
<sequence>AQAPAAGRRHGRRRAGGAGGGRTRDGLHELRAELALPLPDGGQRAGGRAGHRQEGRAGDRAPVRAGARPLARGVGRPPAGAGACAGAHRHPHAHRAADAGGAAPGAHRGDHPVHTQPAEPRRLAQRVPAAGPAVRAAPSRPVQEPHARAGPGQRPVPHPRGQDLGRVRPDPPRRVHHRPGPPRSHARHGAGDERIRDPRADRGHLPPLRRRAPRVRQHRGLRPQQHHAALPPGRPLHAGRRNAGDGHRRLVRRVHGRRHAYHSRQRPVQPGAAADLHHRPRRAEGRGARGAHRRAAGAGAPGRLPGGCQRAGAAGADRVGRCYVRGRARPPDAAGRAVLHARHRARHRARRARPRSVVPQLRGRLQGGERVHHRARRLHSRRRVGLPSRHAAQPAADRPHSPQGAAVPKHRRAHRGRLLLHRGRAGAGDGGRPARDRRDRSADGAGKLLEPRAPSAGGGVVPGRRSGHHHAL</sequence>
<keyword evidence="2" id="KW-0645">Protease</keyword>
<organism evidence="2">
    <name type="scientific">uncultured Gemmatimonadota bacterium</name>
    <dbReference type="NCBI Taxonomy" id="203437"/>
    <lineage>
        <taxon>Bacteria</taxon>
        <taxon>Pseudomonadati</taxon>
        <taxon>Gemmatimonadota</taxon>
        <taxon>environmental samples</taxon>
    </lineage>
</organism>
<feature type="compositionally biased region" description="Basic residues" evidence="1">
    <location>
        <begin position="345"/>
        <end position="354"/>
    </location>
</feature>
<feature type="compositionally biased region" description="Basic residues" evidence="1">
    <location>
        <begin position="207"/>
        <end position="225"/>
    </location>
</feature>
<keyword evidence="2" id="KW-0031">Aminopeptidase</keyword>
<dbReference type="GO" id="GO:0004177">
    <property type="term" value="F:aminopeptidase activity"/>
    <property type="evidence" value="ECO:0007669"/>
    <property type="project" value="UniProtKB-KW"/>
</dbReference>
<feature type="compositionally biased region" description="Basic residues" evidence="1">
    <location>
        <begin position="371"/>
        <end position="384"/>
    </location>
</feature>
<feature type="compositionally biased region" description="Basic residues" evidence="1">
    <location>
        <begin position="174"/>
        <end position="188"/>
    </location>
</feature>